<dbReference type="PANTHER" id="PTHR20842">
    <property type="entry name" value="PROTEASE S51 ALPHA-ASPARTYL DIPEPTIDASE"/>
    <property type="match status" value="1"/>
</dbReference>
<keyword evidence="4" id="KW-0720">Serine protease</keyword>
<dbReference type="InterPro" id="IPR029062">
    <property type="entry name" value="Class_I_gatase-like"/>
</dbReference>
<name>A0ABQ4LTU9_9BACL</name>
<evidence type="ECO:0000313" key="6">
    <source>
        <dbReference type="Proteomes" id="UP000680638"/>
    </source>
</evidence>
<keyword evidence="3" id="KW-0378">Hydrolase</keyword>
<dbReference type="Proteomes" id="UP000680638">
    <property type="component" value="Unassembled WGS sequence"/>
</dbReference>
<comment type="similarity">
    <text evidence="1">Belongs to the peptidase S51 family.</text>
</comment>
<dbReference type="CDD" id="cd03146">
    <property type="entry name" value="GAT1_Peptidase_E"/>
    <property type="match status" value="1"/>
</dbReference>
<organism evidence="5 6">
    <name type="scientific">Paenibacillus cookii</name>
    <dbReference type="NCBI Taxonomy" id="157839"/>
    <lineage>
        <taxon>Bacteria</taxon>
        <taxon>Bacillati</taxon>
        <taxon>Bacillota</taxon>
        <taxon>Bacilli</taxon>
        <taxon>Bacillales</taxon>
        <taxon>Paenibacillaceae</taxon>
        <taxon>Paenibacillus</taxon>
    </lineage>
</organism>
<evidence type="ECO:0000256" key="3">
    <source>
        <dbReference type="ARBA" id="ARBA00022801"/>
    </source>
</evidence>
<evidence type="ECO:0000256" key="2">
    <source>
        <dbReference type="ARBA" id="ARBA00022670"/>
    </source>
</evidence>
<dbReference type="PANTHER" id="PTHR20842:SF0">
    <property type="entry name" value="ALPHA-ASPARTYL DIPEPTIDASE"/>
    <property type="match status" value="1"/>
</dbReference>
<evidence type="ECO:0000256" key="1">
    <source>
        <dbReference type="ARBA" id="ARBA00006534"/>
    </source>
</evidence>
<accession>A0ABQ4LTU9</accession>
<dbReference type="EMBL" id="BORW01000005">
    <property type="protein sequence ID" value="GIO66697.1"/>
    <property type="molecule type" value="Genomic_DNA"/>
</dbReference>
<dbReference type="RefSeq" id="WP_212948760.1">
    <property type="nucleotide sequence ID" value="NZ_BORW01000005.1"/>
</dbReference>
<comment type="caution">
    <text evidence="5">The sequence shown here is derived from an EMBL/GenBank/DDBJ whole genome shotgun (WGS) entry which is preliminary data.</text>
</comment>
<gene>
    <name evidence="5" type="primary">ygaJ</name>
    <name evidence="5" type="ORF">J21TS3_15180</name>
</gene>
<sequence>MRQVIALGGGGFSMEPDNPLLDRYILSQSAARKPKVCFIPTASGDAEGYIEGFRKAFSAFDCIPSHLALSRPPAADLEDYVLEKDILYVGGGDTVRMLETWREHGLDRILRQAWEQGVVLAGLSAGSMCWYEEGVNCDDDGQANVVQGLGLIPGSHSPHYDSEPEYRRGYHELLRSGRIRAGVGVSDGAGIHYIGCRIHRVVGSRRDARIYGVEAFDGKVAETEMIPEYLGTL</sequence>
<keyword evidence="2" id="KW-0645">Protease</keyword>
<reference evidence="5 6" key="1">
    <citation type="submission" date="2021-03" db="EMBL/GenBank/DDBJ databases">
        <title>Antimicrobial resistance genes in bacteria isolated from Japanese honey, and their potential for conferring macrolide and lincosamide resistance in the American foulbrood pathogen Paenibacillus larvae.</title>
        <authorList>
            <person name="Okamoto M."/>
            <person name="Kumagai M."/>
            <person name="Kanamori H."/>
            <person name="Takamatsu D."/>
        </authorList>
    </citation>
    <scope>NUCLEOTIDE SEQUENCE [LARGE SCALE GENOMIC DNA]</scope>
    <source>
        <strain evidence="5 6">J21TS3</strain>
    </source>
</reference>
<protein>
    <submittedName>
        <fullName evidence="5">Peptidase YgaJ</fullName>
    </submittedName>
</protein>
<dbReference type="InterPro" id="IPR005320">
    <property type="entry name" value="Peptidase_S51"/>
</dbReference>
<proteinExistence type="inferred from homology"/>
<keyword evidence="6" id="KW-1185">Reference proteome</keyword>
<evidence type="ECO:0000256" key="4">
    <source>
        <dbReference type="ARBA" id="ARBA00022825"/>
    </source>
</evidence>
<dbReference type="SUPFAM" id="SSF52317">
    <property type="entry name" value="Class I glutamine amidotransferase-like"/>
    <property type="match status" value="1"/>
</dbReference>
<dbReference type="Pfam" id="PF03575">
    <property type="entry name" value="Peptidase_S51"/>
    <property type="match status" value="1"/>
</dbReference>
<dbReference type="Gene3D" id="3.40.50.880">
    <property type="match status" value="1"/>
</dbReference>
<evidence type="ECO:0000313" key="5">
    <source>
        <dbReference type="EMBL" id="GIO66697.1"/>
    </source>
</evidence>